<keyword evidence="1" id="KW-0472">Membrane</keyword>
<dbReference type="EMBL" id="MT144272">
    <property type="protein sequence ID" value="QJA51549.1"/>
    <property type="molecule type" value="Genomic_DNA"/>
</dbReference>
<proteinExistence type="predicted"/>
<name>A0A6H1ZVP4_9ZZZZ</name>
<evidence type="ECO:0000313" key="3">
    <source>
        <dbReference type="EMBL" id="QJH98892.1"/>
    </source>
</evidence>
<keyword evidence="1" id="KW-0812">Transmembrane</keyword>
<organism evidence="2">
    <name type="scientific">viral metagenome</name>
    <dbReference type="NCBI Taxonomy" id="1070528"/>
    <lineage>
        <taxon>unclassified sequences</taxon>
        <taxon>metagenomes</taxon>
        <taxon>organismal metagenomes</taxon>
    </lineage>
</organism>
<gene>
    <name evidence="2" type="ORF">TM448A02198_0006</name>
    <name evidence="3" type="ORF">TM448B01419_0001</name>
</gene>
<reference evidence="2" key="1">
    <citation type="submission" date="2020-03" db="EMBL/GenBank/DDBJ databases">
        <title>The deep terrestrial virosphere.</title>
        <authorList>
            <person name="Holmfeldt K."/>
            <person name="Nilsson E."/>
            <person name="Simone D."/>
            <person name="Lopez-Fernandez M."/>
            <person name="Wu X."/>
            <person name="de Brujin I."/>
            <person name="Lundin D."/>
            <person name="Andersson A."/>
            <person name="Bertilsson S."/>
            <person name="Dopson M."/>
        </authorList>
    </citation>
    <scope>NUCLEOTIDE SEQUENCE</scope>
    <source>
        <strain evidence="2">TM448A02198</strain>
        <strain evidence="3">TM448B01419</strain>
    </source>
</reference>
<evidence type="ECO:0000256" key="1">
    <source>
        <dbReference type="SAM" id="Phobius"/>
    </source>
</evidence>
<sequence length="50" mass="6111">MIEESLKEQLLKENPLYKFISGSKPDYPWWTWMIAIVFMTLPAFLNYWIQ</sequence>
<dbReference type="AlphaFoldDB" id="A0A6H1ZVP4"/>
<protein>
    <submittedName>
        <fullName evidence="2">Uncharacterized protein</fullName>
    </submittedName>
</protein>
<accession>A0A6H1ZVP4</accession>
<dbReference type="EMBL" id="MT144757">
    <property type="protein sequence ID" value="QJH98892.1"/>
    <property type="molecule type" value="Genomic_DNA"/>
</dbReference>
<feature type="transmembrane region" description="Helical" evidence="1">
    <location>
        <begin position="29"/>
        <end position="49"/>
    </location>
</feature>
<keyword evidence="1" id="KW-1133">Transmembrane helix</keyword>
<evidence type="ECO:0000313" key="2">
    <source>
        <dbReference type="EMBL" id="QJA51549.1"/>
    </source>
</evidence>